<evidence type="ECO:0000256" key="2">
    <source>
        <dbReference type="ARBA" id="ARBA00022664"/>
    </source>
</evidence>
<evidence type="ECO:0000259" key="6">
    <source>
        <dbReference type="Pfam" id="PF08572"/>
    </source>
</evidence>
<evidence type="ECO:0000256" key="1">
    <source>
        <dbReference type="ARBA" id="ARBA00004123"/>
    </source>
</evidence>
<dbReference type="CDD" id="cd24162">
    <property type="entry name" value="Prp3_C"/>
    <property type="match status" value="1"/>
</dbReference>
<evidence type="ECO:0000313" key="8">
    <source>
        <dbReference type="Proteomes" id="UP000186176"/>
    </source>
</evidence>
<evidence type="ECO:0000256" key="4">
    <source>
        <dbReference type="ARBA" id="ARBA00023242"/>
    </source>
</evidence>
<comment type="caution">
    <text evidence="7">The sequence shown here is derived from an EMBL/GenBank/DDBJ whole genome shotgun (WGS) entry which is preliminary data.</text>
</comment>
<proteinExistence type="predicted"/>
<keyword evidence="3" id="KW-0508">mRNA splicing</keyword>
<dbReference type="GeneID" id="39978651"/>
<dbReference type="GO" id="GO:0000398">
    <property type="term" value="P:mRNA splicing, via spliceosome"/>
    <property type="evidence" value="ECO:0007669"/>
    <property type="project" value="InterPro"/>
</dbReference>
<dbReference type="VEuPathDB" id="CryptoDB:cubi_01860"/>
<comment type="subcellular location">
    <subcellularLocation>
        <location evidence="1">Nucleus</location>
    </subcellularLocation>
</comment>
<feature type="domain" description="Pre-mRNA-splicing factor 3" evidence="6">
    <location>
        <begin position="113"/>
        <end position="311"/>
    </location>
</feature>
<evidence type="ECO:0000313" key="7">
    <source>
        <dbReference type="EMBL" id="OII75339.1"/>
    </source>
</evidence>
<dbReference type="InterPro" id="IPR013881">
    <property type="entry name" value="Pre-mRNA_splic_Prp3_dom"/>
</dbReference>
<feature type="domain" description="Small nuclear ribonucleoprotein Prp3 C-terminal" evidence="5">
    <location>
        <begin position="336"/>
        <end position="448"/>
    </location>
</feature>
<reference evidence="7 8" key="1">
    <citation type="submission" date="2016-10" db="EMBL/GenBank/DDBJ databases">
        <title>Reductive evolution of mitochondrial metabolism and differential evolution of invasion-related proteins in Cryptosporidium.</title>
        <authorList>
            <person name="Liu S."/>
            <person name="Roellig D.M."/>
            <person name="Guo Y."/>
            <person name="Li N."/>
            <person name="Frace M.A."/>
            <person name="Tang K."/>
            <person name="Zhang L."/>
            <person name="Feng Y."/>
            <person name="Xiao L."/>
        </authorList>
    </citation>
    <scope>NUCLEOTIDE SEQUENCE [LARGE SCALE GENOMIC DNA]</scope>
    <source>
        <strain evidence="7">39726</strain>
    </source>
</reference>
<dbReference type="PANTHER" id="PTHR14212:SF0">
    <property type="entry name" value="U4_U6 SMALL NUCLEAR RIBONUCLEOPROTEIN PRP3"/>
    <property type="match status" value="1"/>
</dbReference>
<evidence type="ECO:0000256" key="3">
    <source>
        <dbReference type="ARBA" id="ARBA00023187"/>
    </source>
</evidence>
<dbReference type="Pfam" id="PF06544">
    <property type="entry name" value="Prp3_C"/>
    <property type="match status" value="1"/>
</dbReference>
<dbReference type="RefSeq" id="XP_028876346.1">
    <property type="nucleotide sequence ID" value="XM_029018872.1"/>
</dbReference>
<dbReference type="GO" id="GO:0046540">
    <property type="term" value="C:U4/U6 x U5 tri-snRNP complex"/>
    <property type="evidence" value="ECO:0007669"/>
    <property type="project" value="InterPro"/>
</dbReference>
<protein>
    <submittedName>
        <fullName evidence="7">Uncharacterized protein</fullName>
    </submittedName>
</protein>
<dbReference type="AlphaFoldDB" id="A0A1J4MPF7"/>
<dbReference type="InterPro" id="IPR027104">
    <property type="entry name" value="Prp3"/>
</dbReference>
<dbReference type="Proteomes" id="UP000186176">
    <property type="component" value="Unassembled WGS sequence"/>
</dbReference>
<gene>
    <name evidence="7" type="ORF">cubi_01860</name>
</gene>
<evidence type="ECO:0000259" key="5">
    <source>
        <dbReference type="Pfam" id="PF06544"/>
    </source>
</evidence>
<organism evidence="7 8">
    <name type="scientific">Cryptosporidium ubiquitum</name>
    <dbReference type="NCBI Taxonomy" id="857276"/>
    <lineage>
        <taxon>Eukaryota</taxon>
        <taxon>Sar</taxon>
        <taxon>Alveolata</taxon>
        <taxon>Apicomplexa</taxon>
        <taxon>Conoidasida</taxon>
        <taxon>Coccidia</taxon>
        <taxon>Eucoccidiorida</taxon>
        <taxon>Eimeriorina</taxon>
        <taxon>Cryptosporidiidae</taxon>
        <taxon>Cryptosporidium</taxon>
    </lineage>
</organism>
<dbReference type="OrthoDB" id="10264544at2759"/>
<dbReference type="EMBL" id="LRBP01000001">
    <property type="protein sequence ID" value="OII75339.1"/>
    <property type="molecule type" value="Genomic_DNA"/>
</dbReference>
<sequence>MPGIKKNELTPIKSETMQLDSDDNINSLLEKAKKALAIQNKIEKNLSLLNTKVNDIENITKSTYDLNLISESNSIPIFTRHTVNKELEISSIEITNGKEQKLDSVNQRSCTEFTDPRLIVKQKSKKALRFIRKGIFTRAEIELNEPNLIRRKKRKQVKELFFSNDESIFSKASIPELEYWDIPFVKLKETASEGEFPFEILVSKINNLIEHPVPIEPYYDPDENVSSVIFLTANEKARLRKRNRQEKEMERQDRIRMGIEPPLQPKLKLSNLYNILNEKAIAEPSRVEFEINKLKDERTKLYEDRNASLKLSREDKSKRKANKWKLDPDNPIIHAAIFKIGNLKNKRYIFKIDRNAQDCHLTGCCVVSSVDPCIILVEGSKKSIQFYKNLLLSRIKWDQPNETATNCSLIWEGIRPSKVFLKWKIYYCHSKEDAYRFFLDNNSLDLWNISQN</sequence>
<dbReference type="Pfam" id="PF08572">
    <property type="entry name" value="PRP3"/>
    <property type="match status" value="1"/>
</dbReference>
<keyword evidence="8" id="KW-1185">Reference proteome</keyword>
<dbReference type="InterPro" id="IPR010541">
    <property type="entry name" value="Prp3_C"/>
</dbReference>
<keyword evidence="2" id="KW-0507">mRNA processing</keyword>
<name>A0A1J4MPF7_9CRYT</name>
<keyword evidence="4" id="KW-0539">Nucleus</keyword>
<accession>A0A1J4MPF7</accession>
<dbReference type="PANTHER" id="PTHR14212">
    <property type="entry name" value="U4/U6-ASSOCIATED RNA SPLICING FACTOR-RELATED"/>
    <property type="match status" value="1"/>
</dbReference>